<dbReference type="RefSeq" id="WP_185716398.1">
    <property type="nucleotide sequence ID" value="NZ_RQJP01000010.1"/>
</dbReference>
<name>A0A3P1C8R7_9BACT</name>
<feature type="non-terminal residue" evidence="2">
    <location>
        <position position="792"/>
    </location>
</feature>
<dbReference type="SMART" id="SM00089">
    <property type="entry name" value="PKD"/>
    <property type="match status" value="1"/>
</dbReference>
<protein>
    <recommendedName>
        <fullName evidence="1">PKD domain-containing protein</fullName>
    </recommendedName>
</protein>
<dbReference type="InterPro" id="IPR022409">
    <property type="entry name" value="PKD/Chitinase_dom"/>
</dbReference>
<dbReference type="PANTHER" id="PTHR19328">
    <property type="entry name" value="HEDGEHOG-INTERACTING PROTEIN"/>
    <property type="match status" value="1"/>
</dbReference>
<evidence type="ECO:0000313" key="3">
    <source>
        <dbReference type="Proteomes" id="UP000274271"/>
    </source>
</evidence>
<dbReference type="InterPro" id="IPR011041">
    <property type="entry name" value="Quinoprot_gluc/sorb_DH_b-prop"/>
</dbReference>
<dbReference type="Proteomes" id="UP000274271">
    <property type="component" value="Unassembled WGS sequence"/>
</dbReference>
<keyword evidence="3" id="KW-1185">Reference proteome</keyword>
<dbReference type="PROSITE" id="PS50093">
    <property type="entry name" value="PKD"/>
    <property type="match status" value="1"/>
</dbReference>
<dbReference type="Gene3D" id="2.60.40.10">
    <property type="entry name" value="Immunoglobulins"/>
    <property type="match status" value="1"/>
</dbReference>
<comment type="caution">
    <text evidence="2">The sequence shown here is derived from an EMBL/GenBank/DDBJ whole genome shotgun (WGS) entry which is preliminary data.</text>
</comment>
<organism evidence="2 3">
    <name type="scientific">Larkinella knui</name>
    <dbReference type="NCBI Taxonomy" id="2025310"/>
    <lineage>
        <taxon>Bacteria</taxon>
        <taxon>Pseudomonadati</taxon>
        <taxon>Bacteroidota</taxon>
        <taxon>Cytophagia</taxon>
        <taxon>Cytophagales</taxon>
        <taxon>Spirosomataceae</taxon>
        <taxon>Larkinella</taxon>
    </lineage>
</organism>
<dbReference type="SUPFAM" id="SSF50952">
    <property type="entry name" value="Soluble quinoprotein glucose dehydrogenase"/>
    <property type="match status" value="1"/>
</dbReference>
<dbReference type="SUPFAM" id="SSF49299">
    <property type="entry name" value="PKD domain"/>
    <property type="match status" value="1"/>
</dbReference>
<evidence type="ECO:0000313" key="2">
    <source>
        <dbReference type="EMBL" id="RRB09679.1"/>
    </source>
</evidence>
<evidence type="ECO:0000259" key="1">
    <source>
        <dbReference type="PROSITE" id="PS50093"/>
    </source>
</evidence>
<proteinExistence type="predicted"/>
<dbReference type="Pfam" id="PF07995">
    <property type="entry name" value="GSDH"/>
    <property type="match status" value="1"/>
</dbReference>
<dbReference type="PANTHER" id="PTHR19328:SF13">
    <property type="entry name" value="HIPL1 PROTEIN"/>
    <property type="match status" value="1"/>
</dbReference>
<dbReference type="Pfam" id="PF18911">
    <property type="entry name" value="PKD_4"/>
    <property type="match status" value="1"/>
</dbReference>
<dbReference type="EMBL" id="RQJP01000010">
    <property type="protein sequence ID" value="RRB09679.1"/>
    <property type="molecule type" value="Genomic_DNA"/>
</dbReference>
<dbReference type="CDD" id="cd00146">
    <property type="entry name" value="PKD"/>
    <property type="match status" value="1"/>
</dbReference>
<accession>A0A3P1C8R7</accession>
<gene>
    <name evidence="2" type="ORF">EHT87_31090</name>
</gene>
<sequence>MLNFFTSRTCVVLLLWLLTSWAVYGQVGINLEDQVYAGPVKGATGIVFDNNGNLYINNVYGSIYRVKRGESTPTLWLDIREEVGNYGDHGLLGMTLDRDFLENGRFYLYYNVDMYWYKNVGKPGYDKNRSLENYPSFGRLTRYTANVKGDFSVDLNSRKVLIGETHDTGVPVLTLSHLGGGLAVGADGSILIGTGDGSSFEQVDVGCNATTWVDLAMQEGIIKYIPNPGTTTPESCSKPDYYDKNRVTENIGAYRAQALFSLSGKILRVNPENGDGLPSNPFYNASLGPRAAQNRVYAFGLRQAFRISVRPGTGSTNPQDGKPGIIYVGDVGFTSWEELNVITEPGQNFGWPYYEGILKGREGYWKTRAFEPANPVKPRIQWRDNKYTEIVQGETVTNLNKTLLEGGCAIGGAWQDGGGTYPAELKSIYYFADYNAGWIAGARFGHDNELETNGLFKVTKKIVTDEGGQRLTAVAFNPYDHNIYYMTFGEAGVVRRFVAGNDQPPVAVITKDKTYGNSPLTINFSAKESFDPEGKPLKYEWSVSDGSKSTAMDYTRSFTSTGPKSYTVTLKVTDEQNKTNSTQTVISVNNTPPIIQTTSVDNLDRISLSSPYTINLNATATDAESPTQLSYRWTVYLYHNDHRHVVTTVSNQTGSVTVSEGSCDGTASYWYGVGLDVTDASGLTTNYIKFLYLDCPGASQTINFASITDRAPTTPPFSPQVSATSGLPITLFAIEGPAFISNGQVNLTGGVGRVTIRATQHGNGQYRYAQPVERSFSVTNATPPPPDTQPPT</sequence>
<reference evidence="2 3" key="1">
    <citation type="submission" date="2018-11" db="EMBL/GenBank/DDBJ databases">
        <authorList>
            <person name="Zhou Z."/>
            <person name="Wang G."/>
        </authorList>
    </citation>
    <scope>NUCLEOTIDE SEQUENCE [LARGE SCALE GENOMIC DNA]</scope>
    <source>
        <strain evidence="2 3">KCTC42998</strain>
    </source>
</reference>
<dbReference type="InterPro" id="IPR013783">
    <property type="entry name" value="Ig-like_fold"/>
</dbReference>
<dbReference type="InterPro" id="IPR035986">
    <property type="entry name" value="PKD_dom_sf"/>
</dbReference>
<dbReference type="AlphaFoldDB" id="A0A3P1C8R7"/>
<dbReference type="InterPro" id="IPR011042">
    <property type="entry name" value="6-blade_b-propeller_TolB-like"/>
</dbReference>
<feature type="domain" description="PKD" evidence="1">
    <location>
        <begin position="505"/>
        <end position="588"/>
    </location>
</feature>
<dbReference type="InterPro" id="IPR012938">
    <property type="entry name" value="Glc/Sorbosone_DH"/>
</dbReference>
<dbReference type="Gene3D" id="2.120.10.30">
    <property type="entry name" value="TolB, C-terminal domain"/>
    <property type="match status" value="1"/>
</dbReference>
<dbReference type="InterPro" id="IPR000601">
    <property type="entry name" value="PKD_dom"/>
</dbReference>